<evidence type="ECO:0000313" key="2">
    <source>
        <dbReference type="Proteomes" id="UP000265520"/>
    </source>
</evidence>
<dbReference type="EMBL" id="LXQA011265839">
    <property type="protein sequence ID" value="MCI91209.1"/>
    <property type="molecule type" value="Genomic_DNA"/>
</dbReference>
<protein>
    <submittedName>
        <fullName evidence="1">Uncharacterized protein</fullName>
    </submittedName>
</protein>
<accession>A0A392VUT2</accession>
<organism evidence="1 2">
    <name type="scientific">Trifolium medium</name>
    <dbReference type="NCBI Taxonomy" id="97028"/>
    <lineage>
        <taxon>Eukaryota</taxon>
        <taxon>Viridiplantae</taxon>
        <taxon>Streptophyta</taxon>
        <taxon>Embryophyta</taxon>
        <taxon>Tracheophyta</taxon>
        <taxon>Spermatophyta</taxon>
        <taxon>Magnoliopsida</taxon>
        <taxon>eudicotyledons</taxon>
        <taxon>Gunneridae</taxon>
        <taxon>Pentapetalae</taxon>
        <taxon>rosids</taxon>
        <taxon>fabids</taxon>
        <taxon>Fabales</taxon>
        <taxon>Fabaceae</taxon>
        <taxon>Papilionoideae</taxon>
        <taxon>50 kb inversion clade</taxon>
        <taxon>NPAAA clade</taxon>
        <taxon>Hologalegina</taxon>
        <taxon>IRL clade</taxon>
        <taxon>Trifolieae</taxon>
        <taxon>Trifolium</taxon>
    </lineage>
</organism>
<comment type="caution">
    <text evidence="1">The sequence shown here is derived from an EMBL/GenBank/DDBJ whole genome shotgun (WGS) entry which is preliminary data.</text>
</comment>
<evidence type="ECO:0000313" key="1">
    <source>
        <dbReference type="EMBL" id="MCI91209.1"/>
    </source>
</evidence>
<name>A0A392VUT2_9FABA</name>
<sequence length="38" mass="4208">MKYDLVTQRSSSTTQEHARSLQLAARLAQRPCSAMSAL</sequence>
<reference evidence="1 2" key="1">
    <citation type="journal article" date="2018" name="Front. Plant Sci.">
        <title>Red Clover (Trifolium pratense) and Zigzag Clover (T. medium) - A Picture of Genomic Similarities and Differences.</title>
        <authorList>
            <person name="Dluhosova J."/>
            <person name="Istvanek J."/>
            <person name="Nedelnik J."/>
            <person name="Repkova J."/>
        </authorList>
    </citation>
    <scope>NUCLEOTIDE SEQUENCE [LARGE SCALE GENOMIC DNA]</scope>
    <source>
        <strain evidence="2">cv. 10/8</strain>
        <tissue evidence="1">Leaf</tissue>
    </source>
</reference>
<dbReference type="AlphaFoldDB" id="A0A392VUT2"/>
<proteinExistence type="predicted"/>
<feature type="non-terminal residue" evidence="1">
    <location>
        <position position="38"/>
    </location>
</feature>
<dbReference type="Proteomes" id="UP000265520">
    <property type="component" value="Unassembled WGS sequence"/>
</dbReference>
<keyword evidence="2" id="KW-1185">Reference proteome</keyword>